<organism evidence="3 4">
    <name type="scientific">Puccinia coronata f. sp. avenae</name>
    <dbReference type="NCBI Taxonomy" id="200324"/>
    <lineage>
        <taxon>Eukaryota</taxon>
        <taxon>Fungi</taxon>
        <taxon>Dikarya</taxon>
        <taxon>Basidiomycota</taxon>
        <taxon>Pucciniomycotina</taxon>
        <taxon>Pucciniomycetes</taxon>
        <taxon>Pucciniales</taxon>
        <taxon>Pucciniaceae</taxon>
        <taxon>Puccinia</taxon>
    </lineage>
</organism>
<feature type="region of interest" description="Disordered" evidence="1">
    <location>
        <begin position="177"/>
        <end position="196"/>
    </location>
</feature>
<keyword evidence="4" id="KW-1185">Reference proteome</keyword>
<keyword evidence="2" id="KW-0732">Signal</keyword>
<dbReference type="EMBL" id="PGCJ01001115">
    <property type="protein sequence ID" value="PLW09239.1"/>
    <property type="molecule type" value="Genomic_DNA"/>
</dbReference>
<evidence type="ECO:0008006" key="5">
    <source>
        <dbReference type="Google" id="ProtNLM"/>
    </source>
</evidence>
<feature type="chain" id="PRO_5014957028" description="Ecp2 effector protein domain-containing protein" evidence="2">
    <location>
        <begin position="24"/>
        <end position="258"/>
    </location>
</feature>
<sequence>MLQAYHLVLMLFIALLLPSPGFPLPAGDSSDDAIPLTPICDADPNRKVSPTNCVKALSLIKYNSDATLDTWESHVERVYGDCVVAFDRPLVPHDFTGKTSPTPITKTKLERQIHLILSTCKGVAGTVPESTLQGVLLIVRPRGDTPIYEDDFPPNEIVCGQTVQNDDCMRAYDNIRKEPTGRPSLNGADPTNSVHATSGTCKAELFTSDGTIISMLKDDLKPKFQQMNEHCHGKTSTMTIDTGADGMNGRLFLRTVPA</sequence>
<evidence type="ECO:0000256" key="1">
    <source>
        <dbReference type="SAM" id="MobiDB-lite"/>
    </source>
</evidence>
<gene>
    <name evidence="3" type="ORF">PCANC_19967</name>
</gene>
<dbReference type="AlphaFoldDB" id="A0A2N5S7Q0"/>
<protein>
    <recommendedName>
        <fullName evidence="5">Ecp2 effector protein domain-containing protein</fullName>
    </recommendedName>
</protein>
<feature type="signal peptide" evidence="2">
    <location>
        <begin position="1"/>
        <end position="23"/>
    </location>
</feature>
<dbReference type="Proteomes" id="UP000235388">
    <property type="component" value="Unassembled WGS sequence"/>
</dbReference>
<evidence type="ECO:0000313" key="4">
    <source>
        <dbReference type="Proteomes" id="UP000235388"/>
    </source>
</evidence>
<evidence type="ECO:0000313" key="3">
    <source>
        <dbReference type="EMBL" id="PLW09239.1"/>
    </source>
</evidence>
<dbReference type="OrthoDB" id="2498688at2759"/>
<comment type="caution">
    <text evidence="3">The sequence shown here is derived from an EMBL/GenBank/DDBJ whole genome shotgun (WGS) entry which is preliminary data.</text>
</comment>
<name>A0A2N5S7Q0_9BASI</name>
<accession>A0A2N5S7Q0</accession>
<evidence type="ECO:0000256" key="2">
    <source>
        <dbReference type="SAM" id="SignalP"/>
    </source>
</evidence>
<proteinExistence type="predicted"/>
<reference evidence="3 4" key="1">
    <citation type="submission" date="2017-11" db="EMBL/GenBank/DDBJ databases">
        <title>De novo assembly and phasing of dikaryotic genomes from two isolates of Puccinia coronata f. sp. avenae, the causal agent of oat crown rust.</title>
        <authorList>
            <person name="Miller M.E."/>
            <person name="Zhang Y."/>
            <person name="Omidvar V."/>
            <person name="Sperschneider J."/>
            <person name="Schwessinger B."/>
            <person name="Raley C."/>
            <person name="Palmer J.M."/>
            <person name="Garnica D."/>
            <person name="Upadhyaya N."/>
            <person name="Rathjen J."/>
            <person name="Taylor J.M."/>
            <person name="Park R.F."/>
            <person name="Dodds P.N."/>
            <person name="Hirsch C.D."/>
            <person name="Kianian S.F."/>
            <person name="Figueroa M."/>
        </authorList>
    </citation>
    <scope>NUCLEOTIDE SEQUENCE [LARGE SCALE GENOMIC DNA]</scope>
    <source>
        <strain evidence="3">12NC29</strain>
    </source>
</reference>